<evidence type="ECO:0000256" key="4">
    <source>
        <dbReference type="ARBA" id="ARBA00022759"/>
    </source>
</evidence>
<reference evidence="9 10" key="1">
    <citation type="submission" date="2024-01" db="EMBL/GenBank/DDBJ databases">
        <title>Genome assemblies of Stephania.</title>
        <authorList>
            <person name="Yang L."/>
        </authorList>
    </citation>
    <scope>NUCLEOTIDE SEQUENCE [LARGE SCALE GENOMIC DNA]</scope>
    <source>
        <strain evidence="9">YNDBR</strain>
        <tissue evidence="9">Leaf</tissue>
    </source>
</reference>
<feature type="domain" description="Reverse transcriptase RNase H-like" evidence="8">
    <location>
        <begin position="13"/>
        <end position="86"/>
    </location>
</feature>
<dbReference type="InterPro" id="IPR043502">
    <property type="entry name" value="DNA/RNA_pol_sf"/>
</dbReference>
<keyword evidence="5" id="KW-0378">Hydrolase</keyword>
<dbReference type="Pfam" id="PF17917">
    <property type="entry name" value="RT_RNaseH"/>
    <property type="match status" value="1"/>
</dbReference>
<keyword evidence="4" id="KW-0255">Endonuclease</keyword>
<evidence type="ECO:0000313" key="10">
    <source>
        <dbReference type="Proteomes" id="UP001420932"/>
    </source>
</evidence>
<keyword evidence="2" id="KW-0548">Nucleotidyltransferase</keyword>
<keyword evidence="7" id="KW-0472">Membrane</keyword>
<protein>
    <recommendedName>
        <fullName evidence="8">Reverse transcriptase RNase H-like domain-containing protein</fullName>
    </recommendedName>
</protein>
<proteinExistence type="predicted"/>
<evidence type="ECO:0000256" key="1">
    <source>
        <dbReference type="ARBA" id="ARBA00022679"/>
    </source>
</evidence>
<keyword evidence="7" id="KW-1133">Transmembrane helix</keyword>
<dbReference type="PANTHER" id="PTHR34072">
    <property type="entry name" value="ENZYMATIC POLYPROTEIN-RELATED"/>
    <property type="match status" value="1"/>
</dbReference>
<gene>
    <name evidence="9" type="ORF">Syun_019478</name>
</gene>
<evidence type="ECO:0000256" key="7">
    <source>
        <dbReference type="SAM" id="Phobius"/>
    </source>
</evidence>
<keyword evidence="7" id="KW-0812">Transmembrane</keyword>
<dbReference type="SUPFAM" id="SSF56672">
    <property type="entry name" value="DNA/RNA polymerases"/>
    <property type="match status" value="1"/>
</dbReference>
<dbReference type="GO" id="GO:0016787">
    <property type="term" value="F:hydrolase activity"/>
    <property type="evidence" value="ECO:0007669"/>
    <property type="project" value="UniProtKB-KW"/>
</dbReference>
<evidence type="ECO:0000256" key="5">
    <source>
        <dbReference type="ARBA" id="ARBA00022801"/>
    </source>
</evidence>
<keyword evidence="6" id="KW-0695">RNA-directed DNA polymerase</keyword>
<organism evidence="9 10">
    <name type="scientific">Stephania yunnanensis</name>
    <dbReference type="NCBI Taxonomy" id="152371"/>
    <lineage>
        <taxon>Eukaryota</taxon>
        <taxon>Viridiplantae</taxon>
        <taxon>Streptophyta</taxon>
        <taxon>Embryophyta</taxon>
        <taxon>Tracheophyta</taxon>
        <taxon>Spermatophyta</taxon>
        <taxon>Magnoliopsida</taxon>
        <taxon>Ranunculales</taxon>
        <taxon>Menispermaceae</taxon>
        <taxon>Menispermoideae</taxon>
        <taxon>Cissampelideae</taxon>
        <taxon>Stephania</taxon>
    </lineage>
</organism>
<evidence type="ECO:0000256" key="3">
    <source>
        <dbReference type="ARBA" id="ARBA00022722"/>
    </source>
</evidence>
<feature type="transmembrane region" description="Helical" evidence="7">
    <location>
        <begin position="20"/>
        <end position="37"/>
    </location>
</feature>
<evidence type="ECO:0000256" key="2">
    <source>
        <dbReference type="ARBA" id="ARBA00022695"/>
    </source>
</evidence>
<dbReference type="GO" id="GO:0003964">
    <property type="term" value="F:RNA-directed DNA polymerase activity"/>
    <property type="evidence" value="ECO:0007669"/>
    <property type="project" value="UniProtKB-KW"/>
</dbReference>
<dbReference type="AlphaFoldDB" id="A0AAP0IWK6"/>
<comment type="caution">
    <text evidence="9">The sequence shown here is derived from an EMBL/GenBank/DDBJ whole genome shotgun (WGS) entry which is preliminary data.</text>
</comment>
<sequence length="87" mass="10027">MLVLSETGQGSLVYTNDSLMGIGCVLMQGIGIIAYASRHLKIHGKNYLTHDLELAVIVFVLKIWRHYLYGKRFTLFTYHKCLKYLFT</sequence>
<keyword evidence="10" id="KW-1185">Reference proteome</keyword>
<evidence type="ECO:0000313" key="9">
    <source>
        <dbReference type="EMBL" id="KAK9121861.1"/>
    </source>
</evidence>
<evidence type="ECO:0000259" key="8">
    <source>
        <dbReference type="Pfam" id="PF17917"/>
    </source>
</evidence>
<keyword evidence="3" id="KW-0540">Nuclease</keyword>
<dbReference type="EMBL" id="JBBNAF010000008">
    <property type="protein sequence ID" value="KAK9121861.1"/>
    <property type="molecule type" value="Genomic_DNA"/>
</dbReference>
<evidence type="ECO:0000256" key="6">
    <source>
        <dbReference type="ARBA" id="ARBA00022918"/>
    </source>
</evidence>
<keyword evidence="1" id="KW-0808">Transferase</keyword>
<dbReference type="InterPro" id="IPR041373">
    <property type="entry name" value="RT_RNaseH"/>
</dbReference>
<dbReference type="GO" id="GO:0004519">
    <property type="term" value="F:endonuclease activity"/>
    <property type="evidence" value="ECO:0007669"/>
    <property type="project" value="UniProtKB-KW"/>
</dbReference>
<accession>A0AAP0IWK6</accession>
<dbReference type="Proteomes" id="UP001420932">
    <property type="component" value="Unassembled WGS sequence"/>
</dbReference>
<name>A0AAP0IWK6_9MAGN</name>
<dbReference type="PANTHER" id="PTHR34072:SF52">
    <property type="entry name" value="RIBONUCLEASE H"/>
    <property type="match status" value="1"/>
</dbReference>